<sequence length="355" mass="39065">MGDVNWGVVMTVREPPVLVQANVAWHLASGASEVHVYLDDPHDPTFYLLKPMPGCRVVRCTLDHWRKQAKRRARPASQVRRQSLNANHALSRTGCDWLIHLDADEFLLQDRPVSGEMAALNGTAMALQLPVWERIYLPGSAPETLFEGGFMPALTAPGDAGGENRAVAQRVFGADRGYRRLGLLGHAAGKVAVPVGQGFSLSIHTAFLDRDGERDRARLHRSTTARILHFDGLTPLHWILKLLRYAGYDPEILDRIVTRHRRSQIADAAACAGHAPALRAFHDRLRYLTPRQVGDLQALGLLDCRAFDPATGRSDLALDLTVGAFDAVLQERERTLLESSGLSQSLSEFGSGPRA</sequence>
<gene>
    <name evidence="1" type="ORF">D9R08_03245</name>
</gene>
<evidence type="ECO:0000313" key="1">
    <source>
        <dbReference type="EMBL" id="RMA43944.1"/>
    </source>
</evidence>
<comment type="caution">
    <text evidence="1">The sequence shown here is derived from an EMBL/GenBank/DDBJ whole genome shotgun (WGS) entry which is preliminary data.</text>
</comment>
<dbReference type="EMBL" id="RCNT01000001">
    <property type="protein sequence ID" value="RMA43944.1"/>
    <property type="molecule type" value="Genomic_DNA"/>
</dbReference>
<keyword evidence="2" id="KW-1185">Reference proteome</keyword>
<evidence type="ECO:0000313" key="2">
    <source>
        <dbReference type="Proteomes" id="UP000281343"/>
    </source>
</evidence>
<name>A0A3L9Y593_9RHOB</name>
<reference evidence="1 2" key="1">
    <citation type="submission" date="2018-10" db="EMBL/GenBank/DDBJ databases">
        <authorList>
            <person name="Jung H.S."/>
            <person name="Jeon C.O."/>
        </authorList>
    </citation>
    <scope>NUCLEOTIDE SEQUENCE [LARGE SCALE GENOMIC DNA]</scope>
    <source>
        <strain evidence="1 2">MA-7-27</strain>
    </source>
</reference>
<accession>A0A3L9Y593</accession>
<dbReference type="AlphaFoldDB" id="A0A3L9Y593"/>
<organism evidence="1 2">
    <name type="scientific">Rhodophyticola porphyridii</name>
    <dbReference type="NCBI Taxonomy" id="1852017"/>
    <lineage>
        <taxon>Bacteria</taxon>
        <taxon>Pseudomonadati</taxon>
        <taxon>Pseudomonadota</taxon>
        <taxon>Alphaproteobacteria</taxon>
        <taxon>Rhodobacterales</taxon>
        <taxon>Roseobacteraceae</taxon>
        <taxon>Rhodophyticola</taxon>
    </lineage>
</organism>
<dbReference type="OrthoDB" id="7203640at2"/>
<proteinExistence type="predicted"/>
<protein>
    <recommendedName>
        <fullName evidence="3">Glycosyltransferase family 2 protein</fullName>
    </recommendedName>
</protein>
<dbReference type="Proteomes" id="UP000281343">
    <property type="component" value="Unassembled WGS sequence"/>
</dbReference>
<dbReference type="Pfam" id="PF13704">
    <property type="entry name" value="Glyco_tranf_2_4"/>
    <property type="match status" value="1"/>
</dbReference>
<evidence type="ECO:0008006" key="3">
    <source>
        <dbReference type="Google" id="ProtNLM"/>
    </source>
</evidence>
<dbReference type="RefSeq" id="WP_121896533.1">
    <property type="nucleotide sequence ID" value="NZ_RCNT01000001.1"/>
</dbReference>